<dbReference type="EMBL" id="MYFO01000025">
    <property type="protein sequence ID" value="TFE85521.1"/>
    <property type="molecule type" value="Genomic_DNA"/>
</dbReference>
<sequence length="286" mass="29578">MQFKPLAGAAIGTAVAAAAGVWLPHMPLLAGLLLPLAGCAFGSLQPRRAGAAPLPGDFVADANPASAEGRAPRLAGRGADTARQPERAASGQAGAASRPATGPADGALPSASARSGSGGSGLPLPERRGAASGSAALTGAGAGGGTPAPIASASEQLFQPVKEYLEVLEDMVISEGQSNNLDDEIVEKSLALFSRIHRVLPQLAELRDDEINHRVRRLVLRDLNSFITPFLRLSGEAKTRNRRTLLNGLKDIQADVGGIVASIERKDLLELQARADLIHQRYSSAD</sequence>
<feature type="compositionally biased region" description="Low complexity" evidence="1">
    <location>
        <begin position="130"/>
        <end position="139"/>
    </location>
</feature>
<dbReference type="RefSeq" id="WP_134755071.1">
    <property type="nucleotide sequence ID" value="NZ_MYFO02000015.1"/>
</dbReference>
<protein>
    <recommendedName>
        <fullName evidence="4">5-bromo-4-chloroindolyl phosphate hydrolysis protein</fullName>
    </recommendedName>
</protein>
<accession>A0A4Y8PXN1</accession>
<reference evidence="2 3" key="1">
    <citation type="submission" date="2017-03" db="EMBL/GenBank/DDBJ databases">
        <title>Isolation of Levoglucosan Utilizing Bacteria.</title>
        <authorList>
            <person name="Arya A.S."/>
        </authorList>
    </citation>
    <scope>NUCLEOTIDE SEQUENCE [LARGE SCALE GENOMIC DNA]</scope>
    <source>
        <strain evidence="2 3">MEC069</strain>
    </source>
</reference>
<keyword evidence="3" id="KW-1185">Reference proteome</keyword>
<dbReference type="Proteomes" id="UP000298246">
    <property type="component" value="Unassembled WGS sequence"/>
</dbReference>
<name>A0A4Y8PXN1_9BACL</name>
<organism evidence="2 3">
    <name type="scientific">Paenibacillus athensensis</name>
    <dbReference type="NCBI Taxonomy" id="1967502"/>
    <lineage>
        <taxon>Bacteria</taxon>
        <taxon>Bacillati</taxon>
        <taxon>Bacillota</taxon>
        <taxon>Bacilli</taxon>
        <taxon>Bacillales</taxon>
        <taxon>Paenibacillaceae</taxon>
        <taxon>Paenibacillus</taxon>
    </lineage>
</organism>
<comment type="caution">
    <text evidence="2">The sequence shown here is derived from an EMBL/GenBank/DDBJ whole genome shotgun (WGS) entry which is preliminary data.</text>
</comment>
<evidence type="ECO:0000256" key="1">
    <source>
        <dbReference type="SAM" id="MobiDB-lite"/>
    </source>
</evidence>
<feature type="compositionally biased region" description="Low complexity" evidence="1">
    <location>
        <begin position="87"/>
        <end position="115"/>
    </location>
</feature>
<gene>
    <name evidence="2" type="ORF">B5M42_17375</name>
</gene>
<dbReference type="AlphaFoldDB" id="A0A4Y8PXN1"/>
<evidence type="ECO:0000313" key="2">
    <source>
        <dbReference type="EMBL" id="TFE85521.1"/>
    </source>
</evidence>
<feature type="region of interest" description="Disordered" evidence="1">
    <location>
        <begin position="62"/>
        <end position="148"/>
    </location>
</feature>
<proteinExistence type="predicted"/>
<dbReference type="OrthoDB" id="2381253at2"/>
<evidence type="ECO:0008006" key="4">
    <source>
        <dbReference type="Google" id="ProtNLM"/>
    </source>
</evidence>
<evidence type="ECO:0000313" key="3">
    <source>
        <dbReference type="Proteomes" id="UP000298246"/>
    </source>
</evidence>